<organism evidence="1">
    <name type="scientific">hydrothermal vent metagenome</name>
    <dbReference type="NCBI Taxonomy" id="652676"/>
    <lineage>
        <taxon>unclassified sequences</taxon>
        <taxon>metagenomes</taxon>
        <taxon>ecological metagenomes</taxon>
    </lineage>
</organism>
<dbReference type="InterPro" id="IPR021109">
    <property type="entry name" value="Peptidase_aspartic_dom_sf"/>
</dbReference>
<accession>A0A3B0XAE2</accession>
<dbReference type="GO" id="GO:0006508">
    <property type="term" value="P:proteolysis"/>
    <property type="evidence" value="ECO:0007669"/>
    <property type="project" value="InterPro"/>
</dbReference>
<dbReference type="InterPro" id="IPR034122">
    <property type="entry name" value="Retropepsin-like_bacterial"/>
</dbReference>
<dbReference type="AlphaFoldDB" id="A0A3B0XAE2"/>
<dbReference type="Gene3D" id="2.40.70.10">
    <property type="entry name" value="Acid Proteases"/>
    <property type="match status" value="1"/>
</dbReference>
<dbReference type="Pfam" id="PF13975">
    <property type="entry name" value="gag-asp_proteas"/>
    <property type="match status" value="1"/>
</dbReference>
<dbReference type="GO" id="GO:0004190">
    <property type="term" value="F:aspartic-type endopeptidase activity"/>
    <property type="evidence" value="ECO:0007669"/>
    <property type="project" value="InterPro"/>
</dbReference>
<dbReference type="NCBIfam" id="TIGR02281">
    <property type="entry name" value="clan_AA_DTGA"/>
    <property type="match status" value="1"/>
</dbReference>
<name>A0A3B0XAE2_9ZZZZ</name>
<dbReference type="EMBL" id="UOFD01000065">
    <property type="protein sequence ID" value="VAW53776.1"/>
    <property type="molecule type" value="Genomic_DNA"/>
</dbReference>
<proteinExistence type="predicted"/>
<evidence type="ECO:0008006" key="2">
    <source>
        <dbReference type="Google" id="ProtNLM"/>
    </source>
</evidence>
<dbReference type="InterPro" id="IPR001969">
    <property type="entry name" value="Aspartic_peptidase_AS"/>
</dbReference>
<sequence length="215" mass="23135">MNKKLLLLIKIIPLLFLTKAYAIEKIEVQGSFSNKAVVMIDGTRHILATGKTSPEGVKVISVNSSGAVLEVDGKQKQYNLGSTISTTFEKRKSQKETIFVNSGGMYMTYGNINGRSVHFLVDTGASAIAMNVKQAKQLGIRYDKEGLPAKVSTASGFVDAFRIRLKSVSVGGITETNVEAFVIDGAHPGPILLGMTFLGRLSVEHSGNAMTLLQK</sequence>
<dbReference type="SUPFAM" id="SSF50630">
    <property type="entry name" value="Acid proteases"/>
    <property type="match status" value="1"/>
</dbReference>
<dbReference type="PROSITE" id="PS00141">
    <property type="entry name" value="ASP_PROTEASE"/>
    <property type="match status" value="1"/>
</dbReference>
<reference evidence="1" key="1">
    <citation type="submission" date="2018-06" db="EMBL/GenBank/DDBJ databases">
        <authorList>
            <person name="Zhirakovskaya E."/>
        </authorList>
    </citation>
    <scope>NUCLEOTIDE SEQUENCE</scope>
</reference>
<dbReference type="InterPro" id="IPR011969">
    <property type="entry name" value="Clan_AA_Asp_peptidase_C"/>
</dbReference>
<evidence type="ECO:0000313" key="1">
    <source>
        <dbReference type="EMBL" id="VAW53776.1"/>
    </source>
</evidence>
<gene>
    <name evidence="1" type="ORF">MNBD_GAMMA06-689</name>
</gene>
<protein>
    <recommendedName>
        <fullName evidence="2">TIGR02281 family clan AA aspartic protease</fullName>
    </recommendedName>
</protein>
<dbReference type="CDD" id="cd05483">
    <property type="entry name" value="retropepsin_like_bacteria"/>
    <property type="match status" value="1"/>
</dbReference>